<dbReference type="Proteomes" id="UP000007148">
    <property type="component" value="Unassembled WGS sequence"/>
</dbReference>
<dbReference type="eggNOG" id="KOG3030">
    <property type="taxonomic scope" value="Eukaryota"/>
</dbReference>
<dbReference type="Gene3D" id="1.20.144.10">
    <property type="entry name" value="Phosphatidic acid phosphatase type 2/haloperoxidase"/>
    <property type="match status" value="1"/>
</dbReference>
<proteinExistence type="inferred from homology"/>
<dbReference type="AlphaFoldDB" id="G4TI76"/>
<evidence type="ECO:0000256" key="3">
    <source>
        <dbReference type="ARBA" id="ARBA00022692"/>
    </source>
</evidence>
<keyword evidence="5 6" id="KW-0472">Membrane</keyword>
<dbReference type="GO" id="GO:0046839">
    <property type="term" value="P:phospholipid dephosphorylation"/>
    <property type="evidence" value="ECO:0007669"/>
    <property type="project" value="TreeGrafter"/>
</dbReference>
<dbReference type="SMART" id="SM00014">
    <property type="entry name" value="acidPPc"/>
    <property type="match status" value="1"/>
</dbReference>
<dbReference type="InterPro" id="IPR000326">
    <property type="entry name" value="PAP2/HPO"/>
</dbReference>
<evidence type="ECO:0000256" key="1">
    <source>
        <dbReference type="ARBA" id="ARBA00004141"/>
    </source>
</evidence>
<dbReference type="PANTHER" id="PTHR10165:SF35">
    <property type="entry name" value="RE23632P"/>
    <property type="match status" value="1"/>
</dbReference>
<evidence type="ECO:0000313" key="9">
    <source>
        <dbReference type="Proteomes" id="UP000007148"/>
    </source>
</evidence>
<dbReference type="Pfam" id="PF01569">
    <property type="entry name" value="PAP2"/>
    <property type="match status" value="1"/>
</dbReference>
<evidence type="ECO:0000259" key="7">
    <source>
        <dbReference type="SMART" id="SM00014"/>
    </source>
</evidence>
<evidence type="ECO:0000256" key="2">
    <source>
        <dbReference type="ARBA" id="ARBA00008816"/>
    </source>
</evidence>
<dbReference type="OrthoDB" id="10030083at2759"/>
<feature type="domain" description="Phosphatidic acid phosphatase type 2/haloperoxidase" evidence="7">
    <location>
        <begin position="85"/>
        <end position="228"/>
    </location>
</feature>
<sequence>MDFSWLDRSYLIDWILVVVWYSLSNIFIYVPVFERDIPPQDAAIGHTHRPNQVNGAMLHLLSDGIPIAVVLIMALTRRSLIELHHGLLAFFSSTSLQRLVVGFLKNRVGRLRPDFLDRCQWNGRYCTGDTSLIRDGRRSFPSGHSSAAFAGMAFLFFYFADKTDCFRKRPQFAPRSWRSSVLLRVSITISPLFLSTWIAVTRLEDYRHHKEDVIVGSLIGTLSSWLMYRVYFQDPFSTSREPAGEPRAVYTSAWSQHGQDEFMELNQLEEQVRLQDSTADTRV</sequence>
<protein>
    <submittedName>
        <fullName evidence="8">Related to DPP1-diacylglycerol pyrophosphate phosphatase</fullName>
    </submittedName>
</protein>
<evidence type="ECO:0000256" key="4">
    <source>
        <dbReference type="ARBA" id="ARBA00022989"/>
    </source>
</evidence>
<keyword evidence="4 6" id="KW-1133">Transmembrane helix</keyword>
<comment type="caution">
    <text evidence="8">The sequence shown here is derived from an EMBL/GenBank/DDBJ whole genome shotgun (WGS) entry which is preliminary data.</text>
</comment>
<dbReference type="GO" id="GO:0008195">
    <property type="term" value="F:phosphatidate phosphatase activity"/>
    <property type="evidence" value="ECO:0007669"/>
    <property type="project" value="TreeGrafter"/>
</dbReference>
<feature type="transmembrane region" description="Helical" evidence="6">
    <location>
        <begin position="53"/>
        <end position="75"/>
    </location>
</feature>
<dbReference type="GO" id="GO:0006644">
    <property type="term" value="P:phospholipid metabolic process"/>
    <property type="evidence" value="ECO:0007669"/>
    <property type="project" value="InterPro"/>
</dbReference>
<name>G4TI76_SERID</name>
<dbReference type="SUPFAM" id="SSF48317">
    <property type="entry name" value="Acid phosphatase/Vanadium-dependent haloperoxidase"/>
    <property type="match status" value="1"/>
</dbReference>
<evidence type="ECO:0000256" key="5">
    <source>
        <dbReference type="ARBA" id="ARBA00023136"/>
    </source>
</evidence>
<organism evidence="8 9">
    <name type="scientific">Serendipita indica (strain DSM 11827)</name>
    <name type="common">Root endophyte fungus</name>
    <name type="synonym">Piriformospora indica</name>
    <dbReference type="NCBI Taxonomy" id="1109443"/>
    <lineage>
        <taxon>Eukaryota</taxon>
        <taxon>Fungi</taxon>
        <taxon>Dikarya</taxon>
        <taxon>Basidiomycota</taxon>
        <taxon>Agaricomycotina</taxon>
        <taxon>Agaricomycetes</taxon>
        <taxon>Sebacinales</taxon>
        <taxon>Serendipitaceae</taxon>
        <taxon>Serendipita</taxon>
    </lineage>
</organism>
<dbReference type="STRING" id="1109443.G4TI76"/>
<gene>
    <name evidence="8" type="ORF">PIIN_04953</name>
</gene>
<evidence type="ECO:0000256" key="6">
    <source>
        <dbReference type="SAM" id="Phobius"/>
    </source>
</evidence>
<dbReference type="HOGENOM" id="CLU_021458_5_0_1"/>
<dbReference type="PANTHER" id="PTHR10165">
    <property type="entry name" value="LIPID PHOSPHATE PHOSPHATASE"/>
    <property type="match status" value="1"/>
</dbReference>
<evidence type="ECO:0000313" key="8">
    <source>
        <dbReference type="EMBL" id="CCA71019.1"/>
    </source>
</evidence>
<dbReference type="EMBL" id="CAFZ01000103">
    <property type="protein sequence ID" value="CCA71019.1"/>
    <property type="molecule type" value="Genomic_DNA"/>
</dbReference>
<comment type="similarity">
    <text evidence="2">Belongs to the PA-phosphatase related phosphoesterase family.</text>
</comment>
<keyword evidence="9" id="KW-1185">Reference proteome</keyword>
<dbReference type="InterPro" id="IPR043216">
    <property type="entry name" value="PAP-like"/>
</dbReference>
<feature type="transmembrane region" description="Helical" evidence="6">
    <location>
        <begin position="181"/>
        <end position="201"/>
    </location>
</feature>
<keyword evidence="3 6" id="KW-0812">Transmembrane</keyword>
<accession>G4TI76</accession>
<dbReference type="OMA" id="FLARCKW"/>
<dbReference type="InParanoid" id="G4TI76"/>
<feature type="transmembrane region" description="Helical" evidence="6">
    <location>
        <begin position="12"/>
        <end position="33"/>
    </location>
</feature>
<dbReference type="InterPro" id="IPR036938">
    <property type="entry name" value="PAP2/HPO_sf"/>
</dbReference>
<dbReference type="CDD" id="cd03390">
    <property type="entry name" value="PAP2_containing_1_like"/>
    <property type="match status" value="1"/>
</dbReference>
<reference evidence="8 9" key="1">
    <citation type="journal article" date="2011" name="PLoS Pathog.">
        <title>Endophytic Life Strategies Decoded by Genome and Transcriptome Analyses of the Mutualistic Root Symbiont Piriformospora indica.</title>
        <authorList>
            <person name="Zuccaro A."/>
            <person name="Lahrmann U."/>
            <person name="Guldener U."/>
            <person name="Langen G."/>
            <person name="Pfiffi S."/>
            <person name="Biedenkopf D."/>
            <person name="Wong P."/>
            <person name="Samans B."/>
            <person name="Grimm C."/>
            <person name="Basiewicz M."/>
            <person name="Murat C."/>
            <person name="Martin F."/>
            <person name="Kogel K.H."/>
        </authorList>
    </citation>
    <scope>NUCLEOTIDE SEQUENCE [LARGE SCALE GENOMIC DNA]</scope>
    <source>
        <strain evidence="8 9">DSM 11827</strain>
    </source>
</reference>
<comment type="subcellular location">
    <subcellularLocation>
        <location evidence="1">Membrane</location>
        <topology evidence="1">Multi-pass membrane protein</topology>
    </subcellularLocation>
</comment>
<feature type="transmembrane region" description="Helical" evidence="6">
    <location>
        <begin position="213"/>
        <end position="232"/>
    </location>
</feature>
<dbReference type="GO" id="GO:0016020">
    <property type="term" value="C:membrane"/>
    <property type="evidence" value="ECO:0007669"/>
    <property type="project" value="UniProtKB-SubCell"/>
</dbReference>
<feature type="transmembrane region" description="Helical" evidence="6">
    <location>
        <begin position="142"/>
        <end position="160"/>
    </location>
</feature>